<keyword evidence="2 3" id="KW-0175">Coiled coil</keyword>
<feature type="coiled-coil region" evidence="3">
    <location>
        <begin position="159"/>
        <end position="186"/>
    </location>
</feature>
<dbReference type="PANTHER" id="PTHR32347:SF27">
    <property type="entry name" value="RND EFFLUX PUMP MEMBRANE FUSION PROTEIN BARREL-SANDWICH DOMAIN-CONTAINING PROTEIN"/>
    <property type="match status" value="1"/>
</dbReference>
<comment type="subcellular location">
    <subcellularLocation>
        <location evidence="1">Cell envelope</location>
    </subcellularLocation>
</comment>
<dbReference type="SUPFAM" id="SSF111369">
    <property type="entry name" value="HlyD-like secretion proteins"/>
    <property type="match status" value="1"/>
</dbReference>
<dbReference type="NCBIfam" id="TIGR02971">
    <property type="entry name" value="heterocyst_DevB"/>
    <property type="match status" value="1"/>
</dbReference>
<proteinExistence type="predicted"/>
<dbReference type="Gene3D" id="1.10.287.470">
    <property type="entry name" value="Helix hairpin bin"/>
    <property type="match status" value="1"/>
</dbReference>
<dbReference type="InterPro" id="IPR014315">
    <property type="entry name" value="ABC_heterocyst_DevB"/>
</dbReference>
<protein>
    <submittedName>
        <fullName evidence="4">HlyD family secretion protein</fullName>
    </submittedName>
</protein>
<name>A0A856MCH0_9CYAN</name>
<dbReference type="AlphaFoldDB" id="A0A856MCH0"/>
<dbReference type="InterPro" id="IPR050465">
    <property type="entry name" value="UPF0194_transport"/>
</dbReference>
<dbReference type="Proteomes" id="UP000503129">
    <property type="component" value="Chromosome"/>
</dbReference>
<dbReference type="GO" id="GO:0030313">
    <property type="term" value="C:cell envelope"/>
    <property type="evidence" value="ECO:0007669"/>
    <property type="project" value="UniProtKB-SubCell"/>
</dbReference>
<dbReference type="EMBL" id="CP030118">
    <property type="protein sequence ID" value="QDL06676.1"/>
    <property type="molecule type" value="Genomic_DNA"/>
</dbReference>
<dbReference type="Gene3D" id="2.40.30.170">
    <property type="match status" value="1"/>
</dbReference>
<dbReference type="PANTHER" id="PTHR32347">
    <property type="entry name" value="EFFLUX SYSTEM COMPONENT YKNX-RELATED"/>
    <property type="match status" value="1"/>
</dbReference>
<feature type="coiled-coil region" evidence="3">
    <location>
        <begin position="247"/>
        <end position="274"/>
    </location>
</feature>
<organism evidence="4 5">
    <name type="scientific">Brasilonema sennae CENA114</name>
    <dbReference type="NCBI Taxonomy" id="415709"/>
    <lineage>
        <taxon>Bacteria</taxon>
        <taxon>Bacillati</taxon>
        <taxon>Cyanobacteriota</taxon>
        <taxon>Cyanophyceae</taxon>
        <taxon>Nostocales</taxon>
        <taxon>Scytonemataceae</taxon>
        <taxon>Brasilonema</taxon>
        <taxon>Bromeliae group (in: Brasilonema)</taxon>
    </lineage>
</organism>
<keyword evidence="5" id="KW-1185">Reference proteome</keyword>
<sequence length="395" mass="42447">MMQSQRVEIISKRLPFRRLLVVGAVLVLGGGGAYSLWRSQTTSTQTAQPAAAPRVQTITALGYLEPRGEVIRLSAPNSGGSANRVERLLVKRGEPVKAGQVIAILDSYARLQASLVQAQKQVAVARSNLSVVKAGAKRGEITAQQSEITRLEAQRQGDIQAQEATVARLQAELQNAQAEAQRYESLYQQGAVSASLRDSKALTLATAQRSLQEAQVVLRRIQTTRSPELASAVATLDRIAEVRPIDVAAVQAQVDEAIAAVKQAQAQLNLATVRAPQDGMVLEIHTRPGELISSEGIVELGQTQQMIALLEVYETDVSKVKLGQSTKLFADSQPNGLSGEVTEIGMQVKRQNVINSDTSANIDARVVEVRVRLDAASTRKVAGLTNLQVTGEIQL</sequence>
<evidence type="ECO:0000256" key="3">
    <source>
        <dbReference type="SAM" id="Coils"/>
    </source>
</evidence>
<gene>
    <name evidence="4" type="ORF">DP114_01005</name>
</gene>
<evidence type="ECO:0000313" key="5">
    <source>
        <dbReference type="Proteomes" id="UP000503129"/>
    </source>
</evidence>
<evidence type="ECO:0000313" key="4">
    <source>
        <dbReference type="EMBL" id="QDL06676.1"/>
    </source>
</evidence>
<evidence type="ECO:0000256" key="1">
    <source>
        <dbReference type="ARBA" id="ARBA00004196"/>
    </source>
</evidence>
<dbReference type="PRINTS" id="PR01490">
    <property type="entry name" value="RTXTOXIND"/>
</dbReference>
<evidence type="ECO:0000256" key="2">
    <source>
        <dbReference type="ARBA" id="ARBA00023054"/>
    </source>
</evidence>
<dbReference type="KEGG" id="bsen:DP114_01005"/>
<dbReference type="Gene3D" id="2.40.50.100">
    <property type="match status" value="2"/>
</dbReference>
<dbReference type="RefSeq" id="WP_169265447.1">
    <property type="nucleotide sequence ID" value="NZ_CAWOXK010000001.1"/>
</dbReference>
<accession>A0A856MCH0</accession>
<reference evidence="4 5" key="1">
    <citation type="submission" date="2018-06" db="EMBL/GenBank/DDBJ databases">
        <title>Comparative genomics of Brasilonema spp. strains.</title>
        <authorList>
            <person name="Alvarenga D.O."/>
            <person name="Fiore M.F."/>
            <person name="Varani A.M."/>
        </authorList>
    </citation>
    <scope>NUCLEOTIDE SEQUENCE [LARGE SCALE GENOMIC DNA]</scope>
    <source>
        <strain evidence="4 5">CENA114</strain>
    </source>
</reference>